<dbReference type="GO" id="GO:0003677">
    <property type="term" value="F:DNA binding"/>
    <property type="evidence" value="ECO:0007669"/>
    <property type="project" value="UniProtKB-KW"/>
</dbReference>
<dbReference type="PANTHER" id="PTHR36924">
    <property type="entry name" value="ANTITOXIN HIGA-1"/>
    <property type="match status" value="1"/>
</dbReference>
<dbReference type="InterPro" id="IPR013430">
    <property type="entry name" value="Toxin_antidote_HigA"/>
</dbReference>
<dbReference type="InterPro" id="IPR010982">
    <property type="entry name" value="Lambda_DNA-bd_dom_sf"/>
</dbReference>
<dbReference type="Pfam" id="PF01381">
    <property type="entry name" value="HTH_3"/>
    <property type="match status" value="1"/>
</dbReference>
<protein>
    <submittedName>
        <fullName evidence="3">HigA family addiction module antidote protein</fullName>
    </submittedName>
</protein>
<organism evidence="3 4">
    <name type="scientific">Caballeronia mineralivorans PML1(12)</name>
    <dbReference type="NCBI Taxonomy" id="908627"/>
    <lineage>
        <taxon>Bacteria</taxon>
        <taxon>Pseudomonadati</taxon>
        <taxon>Pseudomonadota</taxon>
        <taxon>Betaproteobacteria</taxon>
        <taxon>Burkholderiales</taxon>
        <taxon>Burkholderiaceae</taxon>
        <taxon>Caballeronia</taxon>
    </lineage>
</organism>
<dbReference type="RefSeq" id="WP_047845225.1">
    <property type="nucleotide sequence ID" value="NZ_AEJF01000022.1"/>
</dbReference>
<dbReference type="AlphaFoldDB" id="A0A0J1G5Y6"/>
<dbReference type="PATRIC" id="fig|908627.4.peg.780"/>
<dbReference type="Proteomes" id="UP000035963">
    <property type="component" value="Unassembled WGS sequence"/>
</dbReference>
<dbReference type="Gene3D" id="1.10.260.40">
    <property type="entry name" value="lambda repressor-like DNA-binding domains"/>
    <property type="match status" value="1"/>
</dbReference>
<dbReference type="CDD" id="cd00093">
    <property type="entry name" value="HTH_XRE"/>
    <property type="match status" value="1"/>
</dbReference>
<dbReference type="EMBL" id="AEJF01000022">
    <property type="protein sequence ID" value="KLU27613.1"/>
    <property type="molecule type" value="Genomic_DNA"/>
</dbReference>
<dbReference type="OrthoDB" id="5297543at2"/>
<dbReference type="PROSITE" id="PS50943">
    <property type="entry name" value="HTH_CROC1"/>
    <property type="match status" value="1"/>
</dbReference>
<evidence type="ECO:0000259" key="2">
    <source>
        <dbReference type="PROSITE" id="PS50943"/>
    </source>
</evidence>
<dbReference type="PANTHER" id="PTHR36924:SF1">
    <property type="entry name" value="ANTITOXIN HIGA-1"/>
    <property type="match status" value="1"/>
</dbReference>
<accession>A0A0J1G5Y6</accession>
<evidence type="ECO:0000313" key="4">
    <source>
        <dbReference type="Proteomes" id="UP000035963"/>
    </source>
</evidence>
<reference evidence="3 4" key="1">
    <citation type="journal article" date="2015" name="Genome Announc.">
        <title>Draft Genome Sequence of Burkholderia sp. Strain PML1(12), an Ectomycorrhizosphere-Inhabiting Bacterium with Effective Mineral-Weathering Ability.</title>
        <authorList>
            <person name="Uroz S."/>
            <person name="Oger P."/>
        </authorList>
    </citation>
    <scope>NUCLEOTIDE SEQUENCE [LARGE SCALE GENOMIC DNA]</scope>
    <source>
        <strain evidence="4">PML1(12)</strain>
    </source>
</reference>
<evidence type="ECO:0000313" key="3">
    <source>
        <dbReference type="EMBL" id="KLU27613.1"/>
    </source>
</evidence>
<sequence length="97" mass="10509">MMKNHPHPGELLREDVLLPLGIEVTDAATRLGMSRTALSRVLHGHAGISPDLAVRLERAGVSTARFWMTLQSNYELSLAEQRGQPDVIPLQPAGSSA</sequence>
<keyword evidence="1" id="KW-0238">DNA-binding</keyword>
<proteinExistence type="predicted"/>
<keyword evidence="4" id="KW-1185">Reference proteome</keyword>
<gene>
    <name evidence="3" type="ORF">EOS_03490</name>
</gene>
<comment type="caution">
    <text evidence="3">The sequence shown here is derived from an EMBL/GenBank/DDBJ whole genome shotgun (WGS) entry which is preliminary data.</text>
</comment>
<dbReference type="NCBIfam" id="TIGR02607">
    <property type="entry name" value="antidote_HigA"/>
    <property type="match status" value="1"/>
</dbReference>
<dbReference type="InterPro" id="IPR001387">
    <property type="entry name" value="Cro/C1-type_HTH"/>
</dbReference>
<feature type="domain" description="HTH cro/C1-type" evidence="2">
    <location>
        <begin position="25"/>
        <end position="66"/>
    </location>
</feature>
<dbReference type="SUPFAM" id="SSF47413">
    <property type="entry name" value="lambda repressor-like DNA-binding domains"/>
    <property type="match status" value="1"/>
</dbReference>
<evidence type="ECO:0000256" key="1">
    <source>
        <dbReference type="ARBA" id="ARBA00023125"/>
    </source>
</evidence>
<name>A0A0J1G5Y6_9BURK</name>